<evidence type="ECO:0000259" key="3">
    <source>
        <dbReference type="Pfam" id="PF09073"/>
    </source>
</evidence>
<feature type="compositionally biased region" description="Basic and acidic residues" evidence="2">
    <location>
        <begin position="350"/>
        <end position="365"/>
    </location>
</feature>
<feature type="domain" description="Bud22" evidence="3">
    <location>
        <begin position="71"/>
        <end position="416"/>
    </location>
</feature>
<dbReference type="Proteomes" id="UP000268321">
    <property type="component" value="Unassembled WGS sequence"/>
</dbReference>
<feature type="region of interest" description="Disordered" evidence="2">
    <location>
        <begin position="200"/>
        <end position="304"/>
    </location>
</feature>
<dbReference type="Pfam" id="PF09073">
    <property type="entry name" value="BUD22"/>
    <property type="match status" value="1"/>
</dbReference>
<accession>A0A4P9ZHV2</accession>
<dbReference type="GO" id="GO:0030490">
    <property type="term" value="P:maturation of SSU-rRNA"/>
    <property type="evidence" value="ECO:0007669"/>
    <property type="project" value="TreeGrafter"/>
</dbReference>
<protein>
    <submittedName>
        <fullName evidence="4">Bud-site selection protein</fullName>
    </submittedName>
</protein>
<feature type="compositionally biased region" description="Basic and acidic residues" evidence="2">
    <location>
        <begin position="391"/>
        <end position="403"/>
    </location>
</feature>
<keyword evidence="5" id="KW-1185">Reference proteome</keyword>
<reference evidence="5" key="1">
    <citation type="journal article" date="2018" name="Nat. Microbiol.">
        <title>Leveraging single-cell genomics to expand the fungal tree of life.</title>
        <authorList>
            <person name="Ahrendt S.R."/>
            <person name="Quandt C.A."/>
            <person name="Ciobanu D."/>
            <person name="Clum A."/>
            <person name="Salamov A."/>
            <person name="Andreopoulos B."/>
            <person name="Cheng J.F."/>
            <person name="Woyke T."/>
            <person name="Pelin A."/>
            <person name="Henrissat B."/>
            <person name="Reynolds N.K."/>
            <person name="Benny G.L."/>
            <person name="Smith M.E."/>
            <person name="James T.Y."/>
            <person name="Grigoriev I.V."/>
        </authorList>
    </citation>
    <scope>NUCLEOTIDE SEQUENCE [LARGE SCALE GENOMIC DNA]</scope>
    <source>
        <strain evidence="5">Baker2002</strain>
    </source>
</reference>
<dbReference type="InterPro" id="IPR037393">
    <property type="entry name" value="Bud22/SRFB1"/>
</dbReference>
<dbReference type="OrthoDB" id="3364872at2759"/>
<dbReference type="PANTHER" id="PTHR23325">
    <property type="entry name" value="SERUM RESPONSE FACTOR-BINDING"/>
    <property type="match status" value="1"/>
</dbReference>
<feature type="compositionally biased region" description="Basic and acidic residues" evidence="2">
    <location>
        <begin position="262"/>
        <end position="287"/>
    </location>
</feature>
<feature type="region of interest" description="Disordered" evidence="2">
    <location>
        <begin position="342"/>
        <end position="416"/>
    </location>
</feature>
<dbReference type="GO" id="GO:0030686">
    <property type="term" value="C:90S preribosome"/>
    <property type="evidence" value="ECO:0007669"/>
    <property type="project" value="TreeGrafter"/>
</dbReference>
<dbReference type="GO" id="GO:0005634">
    <property type="term" value="C:nucleus"/>
    <property type="evidence" value="ECO:0007669"/>
    <property type="project" value="TreeGrafter"/>
</dbReference>
<organism evidence="4 5">
    <name type="scientific">Metschnikowia bicuspidata</name>
    <dbReference type="NCBI Taxonomy" id="27322"/>
    <lineage>
        <taxon>Eukaryota</taxon>
        <taxon>Fungi</taxon>
        <taxon>Dikarya</taxon>
        <taxon>Ascomycota</taxon>
        <taxon>Saccharomycotina</taxon>
        <taxon>Pichiomycetes</taxon>
        <taxon>Metschnikowiaceae</taxon>
        <taxon>Metschnikowia</taxon>
    </lineage>
</organism>
<evidence type="ECO:0000313" key="5">
    <source>
        <dbReference type="Proteomes" id="UP000268321"/>
    </source>
</evidence>
<dbReference type="EMBL" id="ML004430">
    <property type="protein sequence ID" value="RKP32563.1"/>
    <property type="molecule type" value="Genomic_DNA"/>
</dbReference>
<evidence type="ECO:0000256" key="1">
    <source>
        <dbReference type="ARBA" id="ARBA00023054"/>
    </source>
</evidence>
<feature type="compositionally biased region" description="Polar residues" evidence="2">
    <location>
        <begin position="373"/>
        <end position="386"/>
    </location>
</feature>
<dbReference type="AlphaFoldDB" id="A0A4P9ZHV2"/>
<proteinExistence type="predicted"/>
<keyword evidence="1" id="KW-0175">Coiled coil</keyword>
<dbReference type="InterPro" id="IPR015158">
    <property type="entry name" value="Bud22_dom"/>
</dbReference>
<gene>
    <name evidence="4" type="ORF">METBISCDRAFT_21254</name>
</gene>
<evidence type="ECO:0000256" key="2">
    <source>
        <dbReference type="SAM" id="MobiDB-lite"/>
    </source>
</evidence>
<sequence length="416" mass="48017">MKEKKNEFWWLDILEVKFTKVSPRFKFTKRLLNAHKNSHLLKRLPSTRNDALAQIEALKSDLFAKKYHGAHKKLSREVARLFKQRGKADRTEHLETVFGEKTFVEQFVSARLAKLITNALLTTKELKENPPSYILKEHVSVLTDLFNPCNPTAFYIKHVQNDKIVNGHVSKLWNSKEMKALCGEVEWTFRKIRGNLTKEEIAKHSQAGTMKRSNSKEELGIGSDSESGDNLDNDMSRFDQLVAGSDDDDDHGLSLDSSEDERELKQRKVEKKLDNSGRKEKQLERKLPQLATGYFSGGSDDEEDIDNNKVVKELTHFRKNRRGQRARQKIWEQKYGVKANHVQQKALRVASERERKQQEFEERQRKRELKAQQAGTTGDSGSSANANKLHPSWEARKLAEQKQKGVKFMGKKITFD</sequence>
<name>A0A4P9ZHV2_9ASCO</name>
<evidence type="ECO:0000313" key="4">
    <source>
        <dbReference type="EMBL" id="RKP32563.1"/>
    </source>
</evidence>
<dbReference type="PANTHER" id="PTHR23325:SF1">
    <property type="entry name" value="SERUM RESPONSE FACTOR-BINDING PROTEIN 1"/>
    <property type="match status" value="1"/>
</dbReference>